<proteinExistence type="predicted"/>
<keyword evidence="2" id="KW-1185">Reference proteome</keyword>
<organism evidence="1 2">
    <name type="scientific">Botrytis porri</name>
    <dbReference type="NCBI Taxonomy" id="87229"/>
    <lineage>
        <taxon>Eukaryota</taxon>
        <taxon>Fungi</taxon>
        <taxon>Dikarya</taxon>
        <taxon>Ascomycota</taxon>
        <taxon>Pezizomycotina</taxon>
        <taxon>Leotiomycetes</taxon>
        <taxon>Helotiales</taxon>
        <taxon>Sclerotiniaceae</taxon>
        <taxon>Botrytis</taxon>
    </lineage>
</organism>
<evidence type="ECO:0000313" key="1">
    <source>
        <dbReference type="EMBL" id="TGO81383.1"/>
    </source>
</evidence>
<sequence length="127" mass="13453">MVHACAPVRLLGSGFGGTDPASPAESLKQPIETNPNVAVLVTEGVVGVVIDIDGSLFDGKGAMEEVEGVLDRVSIVDEVVVEEVSETSALEDNDEDIEETITPLRTGKEIELVEEMELKLEIAPVPL</sequence>
<reference evidence="1 2" key="1">
    <citation type="submission" date="2017-12" db="EMBL/GenBank/DDBJ databases">
        <title>Comparative genomics of Botrytis spp.</title>
        <authorList>
            <person name="Valero-Jimenez C.A."/>
            <person name="Tapia P."/>
            <person name="Veloso J."/>
            <person name="Silva-Moreno E."/>
            <person name="Staats M."/>
            <person name="Valdes J.H."/>
            <person name="Van Kan J.A.L."/>
        </authorList>
    </citation>
    <scope>NUCLEOTIDE SEQUENCE [LARGE SCALE GENOMIC DNA]</scope>
    <source>
        <strain evidence="1 2">MUCL3349</strain>
    </source>
</reference>
<comment type="caution">
    <text evidence="1">The sequence shown here is derived from an EMBL/GenBank/DDBJ whole genome shotgun (WGS) entry which is preliminary data.</text>
</comment>
<gene>
    <name evidence="1" type="ORF">BPOR_1179g00030</name>
</gene>
<accession>A0A4Z1KJM5</accession>
<dbReference type="AlphaFoldDB" id="A0A4Z1KJM5"/>
<name>A0A4Z1KJM5_9HELO</name>
<protein>
    <submittedName>
        <fullName evidence="1">Uncharacterized protein</fullName>
    </submittedName>
</protein>
<dbReference type="Proteomes" id="UP000297280">
    <property type="component" value="Unassembled WGS sequence"/>
</dbReference>
<evidence type="ECO:0000313" key="2">
    <source>
        <dbReference type="Proteomes" id="UP000297280"/>
    </source>
</evidence>
<dbReference type="EMBL" id="PQXO01001172">
    <property type="protein sequence ID" value="TGO81383.1"/>
    <property type="molecule type" value="Genomic_DNA"/>
</dbReference>